<dbReference type="OrthoDB" id="3902805at2"/>
<keyword evidence="3" id="KW-1185">Reference proteome</keyword>
<evidence type="ECO:0000313" key="3">
    <source>
        <dbReference type="Proteomes" id="UP000282654"/>
    </source>
</evidence>
<dbReference type="CDD" id="cd02688">
    <property type="entry name" value="E_set"/>
    <property type="match status" value="1"/>
</dbReference>
<dbReference type="Gene3D" id="2.60.40.10">
    <property type="entry name" value="Immunoglobulins"/>
    <property type="match status" value="1"/>
</dbReference>
<dbReference type="Pfam" id="PF16760">
    <property type="entry name" value="CBM53"/>
    <property type="match status" value="1"/>
</dbReference>
<dbReference type="AlphaFoldDB" id="A0A3N5AEH6"/>
<reference evidence="2 3" key="1">
    <citation type="submission" date="2018-11" db="EMBL/GenBank/DDBJ databases">
        <title>Genomic Encyclopedia of Type Strains, Phase IV (KMG-IV): sequencing the most valuable type-strain genomes for metagenomic binning, comparative biology and taxonomic classification.</title>
        <authorList>
            <person name="Goeker M."/>
        </authorList>
    </citation>
    <scope>NUCLEOTIDE SEQUENCE [LARGE SCALE GENOMIC DNA]</scope>
    <source>
        <strain evidence="2 3">DSM 102936</strain>
    </source>
</reference>
<evidence type="ECO:0000313" key="2">
    <source>
        <dbReference type="EMBL" id="RPF43044.1"/>
    </source>
</evidence>
<evidence type="ECO:0000259" key="1">
    <source>
        <dbReference type="SMART" id="SM01066"/>
    </source>
</evidence>
<accession>A0A3N5AEH6</accession>
<gene>
    <name evidence="2" type="ORF">EDD75_2163</name>
</gene>
<sequence>MFIAKGKHILDNRVDVTPSPAVRGRDVLIRYNGLLAKSGADRVYVHYGFDGWKNVNTAEMRREPDGSFAISLPVQGTSELNFCFKDSANNWDNNNGWNWASDIIY</sequence>
<dbReference type="SMART" id="SM01066">
    <property type="entry name" value="CBM_25"/>
    <property type="match status" value="1"/>
</dbReference>
<dbReference type="Proteomes" id="UP000282654">
    <property type="component" value="Unassembled WGS sequence"/>
</dbReference>
<protein>
    <submittedName>
        <fullName evidence="2">Putative carbohydrate-binding protein with starch-binding CBM53</fullName>
    </submittedName>
</protein>
<dbReference type="InterPro" id="IPR005085">
    <property type="entry name" value="CBM25"/>
</dbReference>
<name>A0A3N5AEH6_9THEO</name>
<organism evidence="2 3">
    <name type="scientific">Thermodesulfitimonas autotrophica</name>
    <dbReference type="NCBI Taxonomy" id="1894989"/>
    <lineage>
        <taxon>Bacteria</taxon>
        <taxon>Bacillati</taxon>
        <taxon>Bacillota</taxon>
        <taxon>Clostridia</taxon>
        <taxon>Thermoanaerobacterales</taxon>
        <taxon>Thermoanaerobacteraceae</taxon>
        <taxon>Thermodesulfitimonas</taxon>
    </lineage>
</organism>
<dbReference type="InterPro" id="IPR013783">
    <property type="entry name" value="Ig-like_fold"/>
</dbReference>
<dbReference type="GO" id="GO:2001070">
    <property type="term" value="F:starch binding"/>
    <property type="evidence" value="ECO:0007669"/>
    <property type="project" value="InterPro"/>
</dbReference>
<dbReference type="RefSeq" id="WP_123931874.1">
    <property type="nucleotide sequence ID" value="NZ_RKRE01000003.1"/>
</dbReference>
<proteinExistence type="predicted"/>
<comment type="caution">
    <text evidence="2">The sequence shown here is derived from an EMBL/GenBank/DDBJ whole genome shotgun (WGS) entry which is preliminary data.</text>
</comment>
<dbReference type="EMBL" id="RKRE01000003">
    <property type="protein sequence ID" value="RPF43044.1"/>
    <property type="molecule type" value="Genomic_DNA"/>
</dbReference>
<feature type="domain" description="Carbohydrate binding module family 25" evidence="1">
    <location>
        <begin position="24"/>
        <end position="104"/>
    </location>
</feature>